<dbReference type="AlphaFoldDB" id="F4XIY2"/>
<evidence type="ECO:0000313" key="2">
    <source>
        <dbReference type="EMBL" id="EGJ35439.1"/>
    </source>
</evidence>
<reference evidence="3" key="1">
    <citation type="journal article" date="2011" name="Proc. Natl. Acad. Sci. U.S.A.">
        <title>Genomic insights into the physiology and ecology of the marine filamentous cyanobacterium Lyngbya majuscula.</title>
        <authorList>
            <person name="Jones A.C."/>
            <person name="Monroe E.A."/>
            <person name="Podell S."/>
            <person name="Hess W.R."/>
            <person name="Klages S."/>
            <person name="Esquenazi E."/>
            <person name="Niessen S."/>
            <person name="Hoover H."/>
            <person name="Rothmann M."/>
            <person name="Lasken R.S."/>
            <person name="Yates J.R.III."/>
            <person name="Reinhardt R."/>
            <person name="Kube M."/>
            <person name="Burkart M.D."/>
            <person name="Allen E.E."/>
            <person name="Dorrestein P.C."/>
            <person name="Gerwick W.H."/>
            <person name="Gerwick L."/>
        </authorList>
    </citation>
    <scope>NUCLEOTIDE SEQUENCE [LARGE SCALE GENOMIC DNA]</scope>
    <source>
        <strain evidence="3">3L</strain>
    </source>
</reference>
<keyword evidence="3" id="KW-1185">Reference proteome</keyword>
<name>F4XIY2_9CYAN</name>
<dbReference type="Proteomes" id="UP000003959">
    <property type="component" value="Unassembled WGS sequence"/>
</dbReference>
<dbReference type="OrthoDB" id="9795596at2"/>
<organism evidence="2 3">
    <name type="scientific">Moorena producens 3L</name>
    <dbReference type="NCBI Taxonomy" id="489825"/>
    <lineage>
        <taxon>Bacteria</taxon>
        <taxon>Bacillati</taxon>
        <taxon>Cyanobacteriota</taxon>
        <taxon>Cyanophyceae</taxon>
        <taxon>Coleofasciculales</taxon>
        <taxon>Coleofasciculaceae</taxon>
        <taxon>Moorena</taxon>
    </lineage>
</organism>
<dbReference type="EMBL" id="GL890820">
    <property type="protein sequence ID" value="EGJ35439.1"/>
    <property type="molecule type" value="Genomic_DNA"/>
</dbReference>
<evidence type="ECO:0000259" key="1">
    <source>
        <dbReference type="PROSITE" id="PS50943"/>
    </source>
</evidence>
<dbReference type="PROSITE" id="PS50943">
    <property type="entry name" value="HTH_CROC1"/>
    <property type="match status" value="1"/>
</dbReference>
<dbReference type="InterPro" id="IPR010982">
    <property type="entry name" value="Lambda_DNA-bd_dom_sf"/>
</dbReference>
<dbReference type="InterPro" id="IPR001387">
    <property type="entry name" value="Cro/C1-type_HTH"/>
</dbReference>
<protein>
    <submittedName>
        <fullName evidence="2">Uncharacterized conserved small protein</fullName>
    </submittedName>
</protein>
<feature type="domain" description="HTH cro/C1-type" evidence="1">
    <location>
        <begin position="40"/>
        <end position="97"/>
    </location>
</feature>
<dbReference type="Pfam" id="PF13744">
    <property type="entry name" value="HTH_37"/>
    <property type="match status" value="1"/>
</dbReference>
<dbReference type="SMART" id="SM00530">
    <property type="entry name" value="HTH_XRE"/>
    <property type="match status" value="1"/>
</dbReference>
<sequence length="100" mass="11332">MTDEKTVNVVLGDDNVFKDLGFEAEEAMNLKVRADLILDLRSYIQERGWTQNEAAEFLGETQPRISNLMNGEISRFSVDKLINLLGKIGMEVKVEVFPKV</sequence>
<gene>
    <name evidence="2" type="ORF">LYNGBM3L_04440</name>
</gene>
<dbReference type="HOGENOM" id="CLU_163934_2_0_3"/>
<evidence type="ECO:0000313" key="3">
    <source>
        <dbReference type="Proteomes" id="UP000003959"/>
    </source>
</evidence>
<dbReference type="CDD" id="cd00093">
    <property type="entry name" value="HTH_XRE"/>
    <property type="match status" value="1"/>
</dbReference>
<dbReference type="InterPro" id="IPR039554">
    <property type="entry name" value="HigA2-like_HTH"/>
</dbReference>
<dbReference type="GO" id="GO:0003677">
    <property type="term" value="F:DNA binding"/>
    <property type="evidence" value="ECO:0007669"/>
    <property type="project" value="InterPro"/>
</dbReference>
<accession>F4XIY2</accession>
<proteinExistence type="predicted"/>
<dbReference type="Gene3D" id="1.10.260.40">
    <property type="entry name" value="lambda repressor-like DNA-binding domains"/>
    <property type="match status" value="1"/>
</dbReference>
<dbReference type="RefSeq" id="WP_008178176.1">
    <property type="nucleotide sequence ID" value="NZ_GL890820.1"/>
</dbReference>
<dbReference type="SUPFAM" id="SSF47413">
    <property type="entry name" value="lambda repressor-like DNA-binding domains"/>
    <property type="match status" value="1"/>
</dbReference>
<dbReference type="eggNOG" id="COG5606">
    <property type="taxonomic scope" value="Bacteria"/>
</dbReference>